<protein>
    <submittedName>
        <fullName evidence="2">Uncharacterized protein</fullName>
    </submittedName>
</protein>
<dbReference type="Proteomes" id="UP000007800">
    <property type="component" value="Unassembled WGS sequence"/>
</dbReference>
<dbReference type="AlphaFoldDB" id="C5L1P8"/>
<dbReference type="EMBL" id="GG678378">
    <property type="protein sequence ID" value="EER09344.1"/>
    <property type="molecule type" value="Genomic_DNA"/>
</dbReference>
<evidence type="ECO:0000313" key="2">
    <source>
        <dbReference type="EMBL" id="EER09344.1"/>
    </source>
</evidence>
<evidence type="ECO:0000313" key="3">
    <source>
        <dbReference type="Proteomes" id="UP000007800"/>
    </source>
</evidence>
<name>C5L1P8_PERM5</name>
<dbReference type="RefSeq" id="XP_002777528.1">
    <property type="nucleotide sequence ID" value="XM_002777482.1"/>
</dbReference>
<keyword evidence="3" id="KW-1185">Reference proteome</keyword>
<dbReference type="InParanoid" id="C5L1P8"/>
<gene>
    <name evidence="2" type="ORF">Pmar_PMAR025487</name>
</gene>
<dbReference type="GeneID" id="9065781"/>
<feature type="region of interest" description="Disordered" evidence="1">
    <location>
        <begin position="72"/>
        <end position="93"/>
    </location>
</feature>
<organism evidence="3">
    <name type="scientific">Perkinsus marinus (strain ATCC 50983 / TXsc)</name>
    <dbReference type="NCBI Taxonomy" id="423536"/>
    <lineage>
        <taxon>Eukaryota</taxon>
        <taxon>Sar</taxon>
        <taxon>Alveolata</taxon>
        <taxon>Perkinsozoa</taxon>
        <taxon>Perkinsea</taxon>
        <taxon>Perkinsida</taxon>
        <taxon>Perkinsidae</taxon>
        <taxon>Perkinsus</taxon>
    </lineage>
</organism>
<reference evidence="2 3" key="1">
    <citation type="submission" date="2008-07" db="EMBL/GenBank/DDBJ databases">
        <authorList>
            <person name="El-Sayed N."/>
            <person name="Caler E."/>
            <person name="Inman J."/>
            <person name="Amedeo P."/>
            <person name="Hass B."/>
            <person name="Wortman J."/>
        </authorList>
    </citation>
    <scope>NUCLEOTIDE SEQUENCE [LARGE SCALE GENOMIC DNA]</scope>
    <source>
        <strain evidence="3">ATCC 50983 / TXsc</strain>
    </source>
</reference>
<sequence length="93" mass="10144">MVQDLHANTKNEGEIRKIAATTRDRNSAILNGIRPAVLVVDETSTPRETIDLAVSVGTSKIVDINSLLDGATQIDPNEPLEPLQSVKRESPLW</sequence>
<evidence type="ECO:0000256" key="1">
    <source>
        <dbReference type="SAM" id="MobiDB-lite"/>
    </source>
</evidence>
<proteinExistence type="predicted"/>
<accession>C5L1P8</accession>